<dbReference type="InterPro" id="IPR016167">
    <property type="entry name" value="FAD-bd_PCMH_sub1"/>
</dbReference>
<evidence type="ECO:0000256" key="4">
    <source>
        <dbReference type="ARBA" id="ARBA00004752"/>
    </source>
</evidence>
<dbReference type="RefSeq" id="WP_068225256.1">
    <property type="nucleotide sequence ID" value="NZ_CP014623.1"/>
</dbReference>
<dbReference type="KEGG" id="lbt:AYR52_06525"/>
<dbReference type="SUPFAM" id="SSF56176">
    <property type="entry name" value="FAD-binding/transporter-associated domain-like"/>
    <property type="match status" value="1"/>
</dbReference>
<comment type="catalytic activity">
    <reaction evidence="15 16">
        <text>UDP-N-acetyl-alpha-D-muramate + NADP(+) = UDP-N-acetyl-3-O-(1-carboxyvinyl)-alpha-D-glucosamine + NADPH + H(+)</text>
        <dbReference type="Rhea" id="RHEA:12248"/>
        <dbReference type="ChEBI" id="CHEBI:15378"/>
        <dbReference type="ChEBI" id="CHEBI:57783"/>
        <dbReference type="ChEBI" id="CHEBI:58349"/>
        <dbReference type="ChEBI" id="CHEBI:68483"/>
        <dbReference type="ChEBI" id="CHEBI:70757"/>
        <dbReference type="EC" id="1.3.1.98"/>
    </reaction>
</comment>
<comment type="subcellular location">
    <subcellularLocation>
        <location evidence="3 16">Cytoplasm</location>
    </subcellularLocation>
</comment>
<comment type="function">
    <text evidence="2 16">Cell wall formation.</text>
</comment>
<dbReference type="PROSITE" id="PS51387">
    <property type="entry name" value="FAD_PCMH"/>
    <property type="match status" value="1"/>
</dbReference>
<evidence type="ECO:0000256" key="11">
    <source>
        <dbReference type="ARBA" id="ARBA00022984"/>
    </source>
</evidence>
<dbReference type="Gene3D" id="3.90.78.10">
    <property type="entry name" value="UDP-N-acetylenolpyruvoylglucosamine reductase, C-terminal domain"/>
    <property type="match status" value="1"/>
</dbReference>
<comment type="cofactor">
    <cofactor evidence="1 16">
        <name>FAD</name>
        <dbReference type="ChEBI" id="CHEBI:57692"/>
    </cofactor>
</comment>
<dbReference type="OrthoDB" id="9804753at2"/>
<evidence type="ECO:0000256" key="2">
    <source>
        <dbReference type="ARBA" id="ARBA00003921"/>
    </source>
</evidence>
<dbReference type="InterPro" id="IPR036318">
    <property type="entry name" value="FAD-bd_PCMH-like_sf"/>
</dbReference>
<keyword evidence="6 16" id="KW-0132">Cell division</keyword>
<dbReference type="GO" id="GO:0008360">
    <property type="term" value="P:regulation of cell shape"/>
    <property type="evidence" value="ECO:0007669"/>
    <property type="project" value="UniProtKB-KW"/>
</dbReference>
<dbReference type="GO" id="GO:0071555">
    <property type="term" value="P:cell wall organization"/>
    <property type="evidence" value="ECO:0007669"/>
    <property type="project" value="UniProtKB-KW"/>
</dbReference>
<evidence type="ECO:0000256" key="5">
    <source>
        <dbReference type="ARBA" id="ARBA00022490"/>
    </source>
</evidence>
<dbReference type="GeneID" id="42982824"/>
<keyword evidence="18" id="KW-1185">Reference proteome</keyword>
<dbReference type="PANTHER" id="PTHR21071:SF4">
    <property type="entry name" value="UDP-N-ACETYLENOLPYRUVOYLGLUCOSAMINE REDUCTASE"/>
    <property type="match status" value="1"/>
</dbReference>
<proteinExistence type="inferred from homology"/>
<comment type="pathway">
    <text evidence="4 16">Cell wall biogenesis; peptidoglycan biosynthesis.</text>
</comment>
<dbReference type="GO" id="GO:0008762">
    <property type="term" value="F:UDP-N-acetylmuramate dehydrogenase activity"/>
    <property type="evidence" value="ECO:0007669"/>
    <property type="project" value="UniProtKB-UniRule"/>
</dbReference>
<dbReference type="AlphaFoldDB" id="A0A192H5L6"/>
<dbReference type="Pfam" id="PF01565">
    <property type="entry name" value="FAD_binding_4"/>
    <property type="match status" value="1"/>
</dbReference>
<keyword evidence="14 16" id="KW-0961">Cell wall biogenesis/degradation</keyword>
<reference evidence="17 18" key="1">
    <citation type="submission" date="2016-03" db="EMBL/GenBank/DDBJ databases">
        <title>Pediococcus and Lactobacillus from brewery environment - whole genome sequencing and assembly.</title>
        <authorList>
            <person name="Behr J."/>
            <person name="Geissler A.J."/>
            <person name="Vogel R.F."/>
        </authorList>
    </citation>
    <scope>NUCLEOTIDE SEQUENCE [LARGE SCALE GENOMIC DNA]</scope>
    <source>
        <strain evidence="17 18">TMW 1.1989</strain>
    </source>
</reference>
<evidence type="ECO:0000256" key="3">
    <source>
        <dbReference type="ARBA" id="ARBA00004496"/>
    </source>
</evidence>
<dbReference type="STRING" id="375175.AYR53_11185"/>
<evidence type="ECO:0000256" key="7">
    <source>
        <dbReference type="ARBA" id="ARBA00022630"/>
    </source>
</evidence>
<dbReference type="NCBIfam" id="TIGR00179">
    <property type="entry name" value="murB"/>
    <property type="match status" value="1"/>
</dbReference>
<evidence type="ECO:0000256" key="13">
    <source>
        <dbReference type="ARBA" id="ARBA00023306"/>
    </source>
</evidence>
<dbReference type="InterPro" id="IPR003170">
    <property type="entry name" value="MurB"/>
</dbReference>
<dbReference type="FunFam" id="3.90.78.10:FF:000001">
    <property type="entry name" value="UDP-N-acetylenolpyruvoylglucosamine reductase"/>
    <property type="match status" value="1"/>
</dbReference>
<feature type="active site" description="Proton donor" evidence="16">
    <location>
        <position position="224"/>
    </location>
</feature>
<dbReference type="UniPathway" id="UPA00219"/>
<keyword evidence="12 16" id="KW-0560">Oxidoreductase</keyword>
<evidence type="ECO:0000256" key="9">
    <source>
        <dbReference type="ARBA" id="ARBA00022857"/>
    </source>
</evidence>
<dbReference type="InterPro" id="IPR016169">
    <property type="entry name" value="FAD-bd_PCMH_sub2"/>
</dbReference>
<dbReference type="EC" id="1.3.1.98" evidence="16"/>
<organism evidence="17 18">
    <name type="scientific">Loigolactobacillus backii</name>
    <dbReference type="NCBI Taxonomy" id="375175"/>
    <lineage>
        <taxon>Bacteria</taxon>
        <taxon>Bacillati</taxon>
        <taxon>Bacillota</taxon>
        <taxon>Bacilli</taxon>
        <taxon>Lactobacillales</taxon>
        <taxon>Lactobacillaceae</taxon>
        <taxon>Loigolactobacillus</taxon>
    </lineage>
</organism>
<name>A0A192H5L6_9LACO</name>
<keyword evidence="9 16" id="KW-0521">NADP</keyword>
<evidence type="ECO:0000256" key="8">
    <source>
        <dbReference type="ARBA" id="ARBA00022827"/>
    </source>
</evidence>
<dbReference type="InterPro" id="IPR016166">
    <property type="entry name" value="FAD-bd_PCMH"/>
</dbReference>
<evidence type="ECO:0000256" key="12">
    <source>
        <dbReference type="ARBA" id="ARBA00023002"/>
    </source>
</evidence>
<evidence type="ECO:0000313" key="17">
    <source>
        <dbReference type="EMBL" id="ANK63281.1"/>
    </source>
</evidence>
<keyword evidence="7 16" id="KW-0285">Flavoprotein</keyword>
<dbReference type="InterPro" id="IPR011601">
    <property type="entry name" value="MurB_C"/>
</dbReference>
<keyword evidence="8 16" id="KW-0274">FAD</keyword>
<dbReference type="InterPro" id="IPR036635">
    <property type="entry name" value="MurB_C_sf"/>
</dbReference>
<dbReference type="PANTHER" id="PTHR21071">
    <property type="entry name" value="UDP-N-ACETYLENOLPYRUVOYLGLUCOSAMINE REDUCTASE"/>
    <property type="match status" value="1"/>
</dbReference>
<dbReference type="Proteomes" id="UP000078582">
    <property type="component" value="Chromosome"/>
</dbReference>
<feature type="active site" evidence="16">
    <location>
        <position position="294"/>
    </location>
</feature>
<dbReference type="GO" id="GO:0051301">
    <property type="term" value="P:cell division"/>
    <property type="evidence" value="ECO:0007669"/>
    <property type="project" value="UniProtKB-KW"/>
</dbReference>
<keyword evidence="13 16" id="KW-0131">Cell cycle</keyword>
<dbReference type="HAMAP" id="MF_00037">
    <property type="entry name" value="MurB"/>
    <property type="match status" value="1"/>
</dbReference>
<gene>
    <name evidence="16 17" type="primary">murB</name>
    <name evidence="17" type="ORF">AYR53_11185</name>
</gene>
<evidence type="ECO:0000256" key="15">
    <source>
        <dbReference type="ARBA" id="ARBA00048914"/>
    </source>
</evidence>
<dbReference type="InterPro" id="IPR006094">
    <property type="entry name" value="Oxid_FAD_bind_N"/>
</dbReference>
<keyword evidence="10 16" id="KW-0133">Cell shape</keyword>
<protein>
    <recommendedName>
        <fullName evidence="16">UDP-N-acetylenolpyruvoylglucosamine reductase</fullName>
        <ecNumber evidence="16">1.3.1.98</ecNumber>
    </recommendedName>
    <alternativeName>
        <fullName evidence="16">UDP-N-acetylmuramate dehydrogenase</fullName>
    </alternativeName>
</protein>
<dbReference type="GO" id="GO:0009252">
    <property type="term" value="P:peptidoglycan biosynthetic process"/>
    <property type="evidence" value="ECO:0007669"/>
    <property type="project" value="UniProtKB-UniRule"/>
</dbReference>
<feature type="active site" evidence="16">
    <location>
        <position position="174"/>
    </location>
</feature>
<dbReference type="NCBIfam" id="NF010480">
    <property type="entry name" value="PRK13905.1"/>
    <property type="match status" value="1"/>
</dbReference>
<evidence type="ECO:0000256" key="16">
    <source>
        <dbReference type="HAMAP-Rule" id="MF_00037"/>
    </source>
</evidence>
<dbReference type="GO" id="GO:0005829">
    <property type="term" value="C:cytosol"/>
    <property type="evidence" value="ECO:0007669"/>
    <property type="project" value="TreeGrafter"/>
</dbReference>
<keyword evidence="5 16" id="KW-0963">Cytoplasm</keyword>
<evidence type="ECO:0000256" key="6">
    <source>
        <dbReference type="ARBA" id="ARBA00022618"/>
    </source>
</evidence>
<keyword evidence="11 16" id="KW-0573">Peptidoglycan synthesis</keyword>
<comment type="similarity">
    <text evidence="16">Belongs to the MurB family.</text>
</comment>
<dbReference type="Gene3D" id="3.30.465.10">
    <property type="match status" value="1"/>
</dbReference>
<dbReference type="EMBL" id="CP014873">
    <property type="protein sequence ID" value="ANK63281.1"/>
    <property type="molecule type" value="Genomic_DNA"/>
</dbReference>
<dbReference type="Gene3D" id="3.30.43.10">
    <property type="entry name" value="Uridine Diphospho-n-acetylenolpyruvylglucosamine Reductase, domain 2"/>
    <property type="match status" value="1"/>
</dbReference>
<evidence type="ECO:0000256" key="10">
    <source>
        <dbReference type="ARBA" id="ARBA00022960"/>
    </source>
</evidence>
<sequence length="306" mass="33307">MLNDVLTIQQKFSKTDIKLNEPLSHYTYTKTGGPADYLAFPKTIAETTDLVNYAREQQLPLTILGNASNLIVKDGGIRGLVLILTKMHRIQVVGKEIIVQAGAKIIDTTIAAWQGGLTGLEFAAGIPGSIGGAMFMNAGAYDGEMSEVVSAMTLLLPNGQVQKFSGRELHFSYRHSLVQENQGIVLEAQFQLKKGDPVKIKARMDELNALRASKQPLEYPSCGSVFKRPTGYFTGKLIHEAGLQGKQIGGIQVSTKHAGFMVNVAHGTATNYIDLIHFVQKTVLEKSGVQLEPEVRIIGEDPESKN</sequence>
<evidence type="ECO:0000256" key="1">
    <source>
        <dbReference type="ARBA" id="ARBA00001974"/>
    </source>
</evidence>
<accession>A0A192H5L6</accession>
<dbReference type="SUPFAM" id="SSF56194">
    <property type="entry name" value="Uridine diphospho-N-Acetylenolpyruvylglucosamine reductase, MurB, C-terminal domain"/>
    <property type="match status" value="1"/>
</dbReference>
<evidence type="ECO:0000313" key="18">
    <source>
        <dbReference type="Proteomes" id="UP000078582"/>
    </source>
</evidence>
<evidence type="ECO:0000256" key="14">
    <source>
        <dbReference type="ARBA" id="ARBA00023316"/>
    </source>
</evidence>
<dbReference type="GO" id="GO:0071949">
    <property type="term" value="F:FAD binding"/>
    <property type="evidence" value="ECO:0007669"/>
    <property type="project" value="InterPro"/>
</dbReference>
<dbReference type="Pfam" id="PF02873">
    <property type="entry name" value="MurB_C"/>
    <property type="match status" value="1"/>
</dbReference>